<dbReference type="InterPro" id="IPR035999">
    <property type="entry name" value="Sec7_dom_sf"/>
</dbReference>
<keyword evidence="3" id="KW-1185">Reference proteome</keyword>
<gene>
    <name evidence="2" type="ORF">BWQ96_09640</name>
</gene>
<dbReference type="SMART" id="SM00222">
    <property type="entry name" value="Sec7"/>
    <property type="match status" value="1"/>
</dbReference>
<reference evidence="2 3" key="1">
    <citation type="journal article" date="2018" name="Mol. Biol. Evol.">
        <title>Analysis of the draft genome of the red seaweed Gracilariopsis chorda provides insights into genome size evolution in Rhodophyta.</title>
        <authorList>
            <person name="Lee J."/>
            <person name="Yang E.C."/>
            <person name="Graf L."/>
            <person name="Yang J.H."/>
            <person name="Qiu H."/>
            <person name="Zel Zion U."/>
            <person name="Chan C.X."/>
            <person name="Stephens T.G."/>
            <person name="Weber A.P.M."/>
            <person name="Boo G.H."/>
            <person name="Boo S.M."/>
            <person name="Kim K.M."/>
            <person name="Shin Y."/>
            <person name="Jung M."/>
            <person name="Lee S.J."/>
            <person name="Yim H.S."/>
            <person name="Lee J.H."/>
            <person name="Bhattacharya D."/>
            <person name="Yoon H.S."/>
        </authorList>
    </citation>
    <scope>NUCLEOTIDE SEQUENCE [LARGE SCALE GENOMIC DNA]</scope>
    <source>
        <strain evidence="2 3">SKKU-2015</strain>
        <tissue evidence="2">Whole body</tissue>
    </source>
</reference>
<organism evidence="2 3">
    <name type="scientific">Gracilariopsis chorda</name>
    <dbReference type="NCBI Taxonomy" id="448386"/>
    <lineage>
        <taxon>Eukaryota</taxon>
        <taxon>Rhodophyta</taxon>
        <taxon>Florideophyceae</taxon>
        <taxon>Rhodymeniophycidae</taxon>
        <taxon>Gracilariales</taxon>
        <taxon>Gracilariaceae</taxon>
        <taxon>Gracilariopsis</taxon>
    </lineage>
</organism>
<dbReference type="Gene3D" id="1.10.1000.11">
    <property type="entry name" value="Arf Nucleotide-binding Site Opener,domain 2"/>
    <property type="match status" value="1"/>
</dbReference>
<evidence type="ECO:0000259" key="1">
    <source>
        <dbReference type="PROSITE" id="PS50190"/>
    </source>
</evidence>
<dbReference type="SUPFAM" id="SSF48425">
    <property type="entry name" value="Sec7 domain"/>
    <property type="match status" value="1"/>
</dbReference>
<name>A0A2V3IF06_9FLOR</name>
<feature type="domain" description="SEC7" evidence="1">
    <location>
        <begin position="10"/>
        <end position="144"/>
    </location>
</feature>
<dbReference type="InterPro" id="IPR023394">
    <property type="entry name" value="Sec7_C_sf"/>
</dbReference>
<evidence type="ECO:0000313" key="2">
    <source>
        <dbReference type="EMBL" id="PXF40643.1"/>
    </source>
</evidence>
<sequence>MRRCNSWRVLGQSRTFNLSAMHSYRAMHYFTDVTFDNALGLHLSGFRLPGEVQKIDRIMLKYESRYCKGNNTIFSNTDAAGVKDGRYVDAVFLSNLYDRITTTEIRLTSTKKDCTDRDFKALNNTSSTMDPAQTAKQFEESETKVLFAENCCPAQDHAYNPTTNVHLALLMFETAW</sequence>
<accession>A0A2V3IF06</accession>
<protein>
    <submittedName>
        <fullName evidence="2">Brefeldin A-inhibited guanine nucleotide-exchange protein 1</fullName>
    </submittedName>
</protein>
<dbReference type="GO" id="GO:0005802">
    <property type="term" value="C:trans-Golgi network"/>
    <property type="evidence" value="ECO:0007669"/>
    <property type="project" value="TreeGrafter"/>
</dbReference>
<dbReference type="Proteomes" id="UP000247409">
    <property type="component" value="Unassembled WGS sequence"/>
</dbReference>
<dbReference type="GO" id="GO:0005085">
    <property type="term" value="F:guanyl-nucleotide exchange factor activity"/>
    <property type="evidence" value="ECO:0007669"/>
    <property type="project" value="InterPro"/>
</dbReference>
<dbReference type="InterPro" id="IPR000904">
    <property type="entry name" value="Sec7_dom"/>
</dbReference>
<dbReference type="GO" id="GO:0032012">
    <property type="term" value="P:regulation of ARF protein signal transduction"/>
    <property type="evidence" value="ECO:0007669"/>
    <property type="project" value="InterPro"/>
</dbReference>
<dbReference type="OrthoDB" id="430364at2759"/>
<evidence type="ECO:0000313" key="3">
    <source>
        <dbReference type="Proteomes" id="UP000247409"/>
    </source>
</evidence>
<comment type="caution">
    <text evidence="2">The sequence shown here is derived from an EMBL/GenBank/DDBJ whole genome shotgun (WGS) entry which is preliminary data.</text>
</comment>
<dbReference type="STRING" id="448386.A0A2V3IF06"/>
<proteinExistence type="predicted"/>
<dbReference type="EMBL" id="NBIV01000273">
    <property type="protein sequence ID" value="PXF40643.1"/>
    <property type="molecule type" value="Genomic_DNA"/>
</dbReference>
<dbReference type="PANTHER" id="PTHR10663:SF375">
    <property type="entry name" value="LD29171P"/>
    <property type="match status" value="1"/>
</dbReference>
<dbReference type="Pfam" id="PF01369">
    <property type="entry name" value="Sec7"/>
    <property type="match status" value="1"/>
</dbReference>
<dbReference type="AlphaFoldDB" id="A0A2V3IF06"/>
<dbReference type="PANTHER" id="PTHR10663">
    <property type="entry name" value="GUANYL-NUCLEOTIDE EXCHANGE FACTOR"/>
    <property type="match status" value="1"/>
</dbReference>
<dbReference type="PROSITE" id="PS50190">
    <property type="entry name" value="SEC7"/>
    <property type="match status" value="1"/>
</dbReference>